<reference evidence="2 3" key="1">
    <citation type="submission" date="2016-10" db="EMBL/GenBank/DDBJ databases">
        <authorList>
            <person name="de Groot N.N."/>
        </authorList>
    </citation>
    <scope>NUCLEOTIDE SEQUENCE [LARGE SCALE GENOMIC DNA]</scope>
    <source>
        <strain evidence="2 3">DSM 18180</strain>
    </source>
</reference>
<dbReference type="InterPro" id="IPR025202">
    <property type="entry name" value="PLD-like_dom"/>
</dbReference>
<evidence type="ECO:0000313" key="3">
    <source>
        <dbReference type="Proteomes" id="UP000182544"/>
    </source>
</evidence>
<gene>
    <name evidence="2" type="ORF">SAMN05428642_105164</name>
</gene>
<organism evidence="2 3">
    <name type="scientific">Flaviramulus basaltis</name>
    <dbReference type="NCBI Taxonomy" id="369401"/>
    <lineage>
        <taxon>Bacteria</taxon>
        <taxon>Pseudomonadati</taxon>
        <taxon>Bacteroidota</taxon>
        <taxon>Flavobacteriia</taxon>
        <taxon>Flavobacteriales</taxon>
        <taxon>Flavobacteriaceae</taxon>
        <taxon>Flaviramulus</taxon>
    </lineage>
</organism>
<dbReference type="RefSeq" id="WP_072403617.1">
    <property type="nucleotide sequence ID" value="NZ_FPKV01000005.1"/>
</dbReference>
<dbReference type="PROSITE" id="PS50035">
    <property type="entry name" value="PLD"/>
    <property type="match status" value="1"/>
</dbReference>
<dbReference type="Pfam" id="PF13091">
    <property type="entry name" value="PLDc_2"/>
    <property type="match status" value="1"/>
</dbReference>
<dbReference type="STRING" id="369401.SAMN05428642_105164"/>
<evidence type="ECO:0000313" key="2">
    <source>
        <dbReference type="EMBL" id="SFZ94903.1"/>
    </source>
</evidence>
<sequence>MKATFLGHGLDSGDKNNVGKQIVTSLESKDYKIFNGFVAFASISGVKMLQPYLKKAKSKYDHIRFYIGVDNRGTSKEALESLLNQKINTYIYYDKRNYVTYHPKLFIFEGAKFTRIIIGSSNLTSSGLKSNLEASIQLDFRSKTDKQGINLINEIKDYYSDLLDLSSSKLELLTQEFLQKLIKDNLLFNQFGEKGKIKEPKNNDGENSDEKQKDIEITDFDIEDGFEQKHTTSTNRDNSKSFGKNDYEKFDTLIERYIVYKKNERPSGMVSKHTDDRELFYWYQKMHSLYNQGIKSFPFEIFERLLDADFPFDGIGRERKRLNKWNKDFKKIVDYKNKVDPKSEYTYVPQFKDKTNKYYKIGRWCADQKQRRKGNRNYGAIWTEFEEEKMESINFIWDSSSISSRPKDDSWTDSLVLLEEYYSKKKNYKSVPAQSTYIGHWLNDQMTSKLRQDRENRTDLISEIREEMLGNLLAKNGVEWEWEKQKHRESIEYKIDSWKLVEELKRTNKIKEFREKNPKILKKHRDNVAQLRSQSKKWNNDRNTWKYELLDKANFPYEKQ</sequence>
<dbReference type="GO" id="GO:0006793">
    <property type="term" value="P:phosphorus metabolic process"/>
    <property type="evidence" value="ECO:0007669"/>
    <property type="project" value="UniProtKB-ARBA"/>
</dbReference>
<dbReference type="AlphaFoldDB" id="A0A1K2IRA5"/>
<dbReference type="EMBL" id="FPKV01000005">
    <property type="protein sequence ID" value="SFZ94903.1"/>
    <property type="molecule type" value="Genomic_DNA"/>
</dbReference>
<protein>
    <submittedName>
        <fullName evidence="2">HKD family nuclease</fullName>
    </submittedName>
</protein>
<proteinExistence type="predicted"/>
<evidence type="ECO:0000259" key="1">
    <source>
        <dbReference type="PROSITE" id="PS50035"/>
    </source>
</evidence>
<dbReference type="Gene3D" id="3.30.870.10">
    <property type="entry name" value="Endonuclease Chain A"/>
    <property type="match status" value="1"/>
</dbReference>
<feature type="domain" description="PLD phosphodiesterase" evidence="1">
    <location>
        <begin position="97"/>
        <end position="127"/>
    </location>
</feature>
<keyword evidence="3" id="KW-1185">Reference proteome</keyword>
<dbReference type="CDD" id="cd09117">
    <property type="entry name" value="PLDc_Bfil_DEXD_like"/>
    <property type="match status" value="1"/>
</dbReference>
<dbReference type="InterPro" id="IPR001736">
    <property type="entry name" value="PLipase_D/transphosphatidylase"/>
</dbReference>
<accession>A0A1K2IRA5</accession>
<dbReference type="GO" id="GO:0003824">
    <property type="term" value="F:catalytic activity"/>
    <property type="evidence" value="ECO:0007669"/>
    <property type="project" value="InterPro"/>
</dbReference>
<dbReference type="Proteomes" id="UP000182544">
    <property type="component" value="Unassembled WGS sequence"/>
</dbReference>
<dbReference type="OrthoDB" id="7056491at2"/>
<name>A0A1K2IRA5_9FLAO</name>